<evidence type="ECO:0000256" key="3">
    <source>
        <dbReference type="ARBA" id="ARBA00022801"/>
    </source>
</evidence>
<evidence type="ECO:0000256" key="2">
    <source>
        <dbReference type="ARBA" id="ARBA00013064"/>
    </source>
</evidence>
<evidence type="ECO:0000313" key="7">
    <source>
        <dbReference type="EMBL" id="QSP93672.1"/>
    </source>
</evidence>
<dbReference type="InterPro" id="IPR050438">
    <property type="entry name" value="LMW_PTPase"/>
</dbReference>
<accession>A0ABX7MN54</accession>
<evidence type="ECO:0000259" key="6">
    <source>
        <dbReference type="SMART" id="SM00226"/>
    </source>
</evidence>
<dbReference type="PANTHER" id="PTHR11717:SF31">
    <property type="entry name" value="LOW MOLECULAR WEIGHT PROTEIN-TYROSINE-PHOSPHATASE ETP-RELATED"/>
    <property type="match status" value="1"/>
</dbReference>
<organism evidence="7 8">
    <name type="scientific">Marinobacter salinisoli</name>
    <dbReference type="NCBI Taxonomy" id="2769486"/>
    <lineage>
        <taxon>Bacteria</taxon>
        <taxon>Pseudomonadati</taxon>
        <taxon>Pseudomonadota</taxon>
        <taxon>Gammaproteobacteria</taxon>
        <taxon>Pseudomonadales</taxon>
        <taxon>Marinobacteraceae</taxon>
        <taxon>Marinobacter</taxon>
    </lineage>
</organism>
<evidence type="ECO:0000256" key="5">
    <source>
        <dbReference type="ARBA" id="ARBA00051722"/>
    </source>
</evidence>
<dbReference type="SMART" id="SM00226">
    <property type="entry name" value="LMWPc"/>
    <property type="match status" value="1"/>
</dbReference>
<dbReference type="InterPro" id="IPR036196">
    <property type="entry name" value="Ptyr_pPase_sf"/>
</dbReference>
<keyword evidence="3" id="KW-0378">Hydrolase</keyword>
<comment type="similarity">
    <text evidence="1">Belongs to the low molecular weight phosphotyrosine protein phosphatase family.</text>
</comment>
<dbReference type="Pfam" id="PF01451">
    <property type="entry name" value="LMWPc"/>
    <property type="match status" value="1"/>
</dbReference>
<proteinExistence type="inferred from homology"/>
<keyword evidence="4" id="KW-0904">Protein phosphatase</keyword>
<dbReference type="RefSeq" id="WP_206642894.1">
    <property type="nucleotide sequence ID" value="NZ_CP071247.1"/>
</dbReference>
<dbReference type="PRINTS" id="PR00719">
    <property type="entry name" value="LMWPTPASE"/>
</dbReference>
<gene>
    <name evidence="7" type="ORF">LPB19_10695</name>
</gene>
<dbReference type="EC" id="3.1.3.48" evidence="2"/>
<protein>
    <recommendedName>
        <fullName evidence="2">protein-tyrosine-phosphatase</fullName>
        <ecNumber evidence="2">3.1.3.48</ecNumber>
    </recommendedName>
</protein>
<dbReference type="InterPro" id="IPR017867">
    <property type="entry name" value="Tyr_phospatase_low_mol_wt"/>
</dbReference>
<reference evidence="7 8" key="1">
    <citation type="submission" date="2021-03" db="EMBL/GenBank/DDBJ databases">
        <title>Genome sequencing of Marinobacter sp. LPB0319.</title>
        <authorList>
            <person name="Kim J."/>
        </authorList>
    </citation>
    <scope>NUCLEOTIDE SEQUENCE [LARGE SCALE GENOMIC DNA]</scope>
    <source>
        <strain evidence="7 8">LPB0319</strain>
    </source>
</reference>
<evidence type="ECO:0000256" key="4">
    <source>
        <dbReference type="ARBA" id="ARBA00022912"/>
    </source>
</evidence>
<dbReference type="Gene3D" id="3.40.50.2300">
    <property type="match status" value="1"/>
</dbReference>
<sequence length="178" mass="20102">MSRFVYEYFGSKNGLLRFVGHWVLATLGAYRRYSAEKPAENQRLVFICSGNICRSPLAEVYAKSLGREARSCGLDCTEGHPADPRARKFAASRGLNLDEHETVNAKNFEFYENDLIVLMEPAHIDSFNRKIGPQHALVLAGSYCSPPNPYIHDPFNCSDEFFVRCEQKVMEAVGKLCE</sequence>
<dbReference type="PANTHER" id="PTHR11717">
    <property type="entry name" value="LOW MOLECULAR WEIGHT PROTEIN TYROSINE PHOSPHATASE"/>
    <property type="match status" value="1"/>
</dbReference>
<name>A0ABX7MN54_9GAMM</name>
<evidence type="ECO:0000256" key="1">
    <source>
        <dbReference type="ARBA" id="ARBA00011063"/>
    </source>
</evidence>
<dbReference type="EMBL" id="CP071247">
    <property type="protein sequence ID" value="QSP93672.1"/>
    <property type="molecule type" value="Genomic_DNA"/>
</dbReference>
<comment type="catalytic activity">
    <reaction evidence="5">
        <text>O-phospho-L-tyrosyl-[protein] + H2O = L-tyrosyl-[protein] + phosphate</text>
        <dbReference type="Rhea" id="RHEA:10684"/>
        <dbReference type="Rhea" id="RHEA-COMP:10136"/>
        <dbReference type="Rhea" id="RHEA-COMP:20101"/>
        <dbReference type="ChEBI" id="CHEBI:15377"/>
        <dbReference type="ChEBI" id="CHEBI:43474"/>
        <dbReference type="ChEBI" id="CHEBI:46858"/>
        <dbReference type="ChEBI" id="CHEBI:61978"/>
        <dbReference type="EC" id="3.1.3.48"/>
    </reaction>
</comment>
<feature type="domain" description="Phosphotyrosine protein phosphatase I" evidence="6">
    <location>
        <begin position="42"/>
        <end position="178"/>
    </location>
</feature>
<evidence type="ECO:0000313" key="8">
    <source>
        <dbReference type="Proteomes" id="UP000663555"/>
    </source>
</evidence>
<dbReference type="Proteomes" id="UP000663555">
    <property type="component" value="Chromosome"/>
</dbReference>
<dbReference type="SUPFAM" id="SSF52788">
    <property type="entry name" value="Phosphotyrosine protein phosphatases I"/>
    <property type="match status" value="1"/>
</dbReference>
<dbReference type="InterPro" id="IPR023485">
    <property type="entry name" value="Ptyr_pPase"/>
</dbReference>
<keyword evidence="8" id="KW-1185">Reference proteome</keyword>